<organism evidence="3 4">
    <name type="scientific">Panicum hallii var. hallii</name>
    <dbReference type="NCBI Taxonomy" id="1504633"/>
    <lineage>
        <taxon>Eukaryota</taxon>
        <taxon>Viridiplantae</taxon>
        <taxon>Streptophyta</taxon>
        <taxon>Embryophyta</taxon>
        <taxon>Tracheophyta</taxon>
        <taxon>Spermatophyta</taxon>
        <taxon>Magnoliopsida</taxon>
        <taxon>Liliopsida</taxon>
        <taxon>Poales</taxon>
        <taxon>Poaceae</taxon>
        <taxon>PACMAD clade</taxon>
        <taxon>Panicoideae</taxon>
        <taxon>Panicodae</taxon>
        <taxon>Paniceae</taxon>
        <taxon>Panicinae</taxon>
        <taxon>Panicum</taxon>
        <taxon>Panicum sect. Panicum</taxon>
    </lineage>
</organism>
<dbReference type="OrthoDB" id="669288at2759"/>
<proteinExistence type="predicted"/>
<dbReference type="PANTHER" id="PTHR34835">
    <property type="entry name" value="OS07G0283600 PROTEIN-RELATED"/>
    <property type="match status" value="1"/>
</dbReference>
<evidence type="ECO:0008006" key="5">
    <source>
        <dbReference type="Google" id="ProtNLM"/>
    </source>
</evidence>
<evidence type="ECO:0000256" key="1">
    <source>
        <dbReference type="SAM" id="MobiDB-lite"/>
    </source>
</evidence>
<feature type="chain" id="PRO_5015482844" description="Aminotransferase-like plant mobile domain-containing protein" evidence="2">
    <location>
        <begin position="33"/>
        <end position="340"/>
    </location>
</feature>
<dbReference type="Gramene" id="PUZ66681">
    <property type="protein sequence ID" value="PUZ66681"/>
    <property type="gene ID" value="GQ55_3G348800"/>
</dbReference>
<dbReference type="AlphaFoldDB" id="A0A2T7EFT1"/>
<protein>
    <recommendedName>
        <fullName evidence="5">Aminotransferase-like plant mobile domain-containing protein</fullName>
    </recommendedName>
</protein>
<accession>A0A2T7EFT1</accession>
<reference evidence="3 4" key="1">
    <citation type="submission" date="2018-04" db="EMBL/GenBank/DDBJ databases">
        <title>WGS assembly of Panicum hallii var. hallii HAL2.</title>
        <authorList>
            <person name="Lovell J."/>
            <person name="Jenkins J."/>
            <person name="Lowry D."/>
            <person name="Mamidi S."/>
            <person name="Sreedasyam A."/>
            <person name="Weng X."/>
            <person name="Barry K."/>
            <person name="Bonette J."/>
            <person name="Campitelli B."/>
            <person name="Daum C."/>
            <person name="Gordon S."/>
            <person name="Gould B."/>
            <person name="Lipzen A."/>
            <person name="MacQueen A."/>
            <person name="Palacio-Mejia J."/>
            <person name="Plott C."/>
            <person name="Shakirov E."/>
            <person name="Shu S."/>
            <person name="Yoshinaga Y."/>
            <person name="Zane M."/>
            <person name="Rokhsar D."/>
            <person name="Grimwood J."/>
            <person name="Schmutz J."/>
            <person name="Juenger T."/>
        </authorList>
    </citation>
    <scope>NUCLEOTIDE SEQUENCE [LARGE SCALE GENOMIC DNA]</scope>
    <source>
        <strain evidence="4">cv. HAL2</strain>
    </source>
</reference>
<dbReference type="EMBL" id="CM009751">
    <property type="protein sequence ID" value="PUZ66681.1"/>
    <property type="molecule type" value="Genomic_DNA"/>
</dbReference>
<evidence type="ECO:0000313" key="3">
    <source>
        <dbReference type="EMBL" id="PUZ66681.1"/>
    </source>
</evidence>
<sequence length="340" mass="38305">MLKQNKAANEDFLRSWLMIAILTFLCPPTSLGISPKCYKTLVDLSNVKNLNWCQFVVDQLKDATKKIDKKNSMRGCIPLLVILYADSLDLQNIQIPTDIPRILAWSRKLLDQVQLKQSGHSVGVGFALQMDDISRFVTTKAPRYYMSLSMELIHAPRVFSPFFSSMCILFSNFPPYAVLMPPPRNLMPPAKKMRKICEDVSKALSGVTEVLGTFIQEMAALEESAGPSLRRSSGRGQRIVMKKTMTLRKIRTMKKKINLTMEMMKMNLTIRVAITRALEWTPRMNLTTETPPGDAPPTNEPAHGDDPCDAPSTDENEDFIALSRRLKGIQSGAFKDFVPF</sequence>
<keyword evidence="4" id="KW-1185">Reference proteome</keyword>
<keyword evidence="2" id="KW-0732">Signal</keyword>
<gene>
    <name evidence="3" type="ORF">GQ55_3G348800</name>
</gene>
<feature type="region of interest" description="Disordered" evidence="1">
    <location>
        <begin position="283"/>
        <end position="316"/>
    </location>
</feature>
<name>A0A2T7EFT1_9POAL</name>
<dbReference type="Proteomes" id="UP000244336">
    <property type="component" value="Chromosome 3"/>
</dbReference>
<feature type="signal peptide" evidence="2">
    <location>
        <begin position="1"/>
        <end position="32"/>
    </location>
</feature>
<dbReference type="PANTHER" id="PTHR34835:SF85">
    <property type="entry name" value="AMINOTRANSFERASE-LIKE PLANT MOBILE DOMAIN-CONTAINING PROTEIN"/>
    <property type="match status" value="1"/>
</dbReference>
<evidence type="ECO:0000256" key="2">
    <source>
        <dbReference type="SAM" id="SignalP"/>
    </source>
</evidence>
<dbReference type="STRING" id="1504633.A0A2T7EFT1"/>
<evidence type="ECO:0000313" key="4">
    <source>
        <dbReference type="Proteomes" id="UP000244336"/>
    </source>
</evidence>